<dbReference type="RefSeq" id="WP_259806608.1">
    <property type="nucleotide sequence ID" value="NZ_CP080776.1"/>
</dbReference>
<organism evidence="1 2">
    <name type="scientific">Aliiroseovarius crassostreae</name>
    <dbReference type="NCBI Taxonomy" id="154981"/>
    <lineage>
        <taxon>Bacteria</taxon>
        <taxon>Pseudomonadati</taxon>
        <taxon>Pseudomonadota</taxon>
        <taxon>Alphaproteobacteria</taxon>
        <taxon>Rhodobacterales</taxon>
        <taxon>Paracoccaceae</taxon>
        <taxon>Aliiroseovarius</taxon>
    </lineage>
</organism>
<dbReference type="EMBL" id="CP080776">
    <property type="protein sequence ID" value="UWP96497.1"/>
    <property type="molecule type" value="Genomic_DNA"/>
</dbReference>
<reference evidence="1" key="1">
    <citation type="submission" date="2021-08" db="EMBL/GenBank/DDBJ databases">
        <authorList>
            <person name="Nwanade C."/>
            <person name="Wang M."/>
            <person name="Masoudi A."/>
            <person name="Yu Z."/>
            <person name="Liu J."/>
        </authorList>
    </citation>
    <scope>NUCLEOTIDE SEQUENCE</scope>
    <source>
        <strain evidence="1">S056</strain>
    </source>
</reference>
<protein>
    <submittedName>
        <fullName evidence="1">Uncharacterized protein</fullName>
    </submittedName>
</protein>
<proteinExistence type="predicted"/>
<name>A0A9Q9LYD9_9RHOB</name>
<sequence>MKKRNSMRRALTTKWKEKVAAFSLFFALFLLSSNRNSIVGILGIASLFIGIFGQDIFKMWWKNVNYHSLDEEE</sequence>
<evidence type="ECO:0000313" key="1">
    <source>
        <dbReference type="EMBL" id="UWP96497.1"/>
    </source>
</evidence>
<gene>
    <name evidence="1" type="ORF">K3X48_05850</name>
</gene>
<dbReference type="Proteomes" id="UP001057991">
    <property type="component" value="Chromosome"/>
</dbReference>
<evidence type="ECO:0000313" key="2">
    <source>
        <dbReference type="Proteomes" id="UP001057991"/>
    </source>
</evidence>
<dbReference type="AlphaFoldDB" id="A0A9Q9LYD9"/>
<accession>A0A9Q9LYD9</accession>